<name>A0A5S4YVS1_9BRAD</name>
<evidence type="ECO:0000313" key="2">
    <source>
        <dbReference type="Proteomes" id="UP000324797"/>
    </source>
</evidence>
<reference evidence="1 2" key="1">
    <citation type="submission" date="2019-08" db="EMBL/GenBank/DDBJ databases">
        <title>Bradyrhizobium hipponensis sp. nov., a rhizobium isolated from a Lupinus angustifolius root nodule in Tunisia.</title>
        <authorList>
            <person name="Off K."/>
            <person name="Rejili M."/>
            <person name="Mars M."/>
            <person name="Brachmann A."/>
            <person name="Marin M."/>
        </authorList>
    </citation>
    <scope>NUCLEOTIDE SEQUENCE [LARGE SCALE GENOMIC DNA]</scope>
    <source>
        <strain evidence="2">aSej3</strain>
    </source>
</reference>
<organism evidence="1 2">
    <name type="scientific">Bradyrhizobium hipponense</name>
    <dbReference type="NCBI Taxonomy" id="2605638"/>
    <lineage>
        <taxon>Bacteria</taxon>
        <taxon>Pseudomonadati</taxon>
        <taxon>Pseudomonadota</taxon>
        <taxon>Alphaproteobacteria</taxon>
        <taxon>Hyphomicrobiales</taxon>
        <taxon>Nitrobacteraceae</taxon>
        <taxon>Bradyrhizobium</taxon>
    </lineage>
</organism>
<gene>
    <name evidence="1" type="ORF">FXV83_02715</name>
</gene>
<dbReference type="AlphaFoldDB" id="A0A5S4YVS1"/>
<dbReference type="EMBL" id="VSTH01000013">
    <property type="protein sequence ID" value="TYO68183.1"/>
    <property type="molecule type" value="Genomic_DNA"/>
</dbReference>
<comment type="caution">
    <text evidence="1">The sequence shown here is derived from an EMBL/GenBank/DDBJ whole genome shotgun (WGS) entry which is preliminary data.</text>
</comment>
<proteinExistence type="predicted"/>
<dbReference type="Proteomes" id="UP000324797">
    <property type="component" value="Unassembled WGS sequence"/>
</dbReference>
<accession>A0A5S4YVS1</accession>
<evidence type="ECO:0000313" key="1">
    <source>
        <dbReference type="EMBL" id="TYO68183.1"/>
    </source>
</evidence>
<keyword evidence="2" id="KW-1185">Reference proteome</keyword>
<protein>
    <submittedName>
        <fullName evidence="1">Uncharacterized protein</fullName>
    </submittedName>
</protein>
<sequence length="81" mass="8492">MEAAPCRVKCETTLNAIAPRYRGAIRCGYRTDCGSAFPPGRVPLFDGGAGGPVYPEERLVKLSKILIASAAFAVVATSAFS</sequence>